<dbReference type="EMBL" id="RCHS01001178">
    <property type="protein sequence ID" value="RMX54839.1"/>
    <property type="molecule type" value="Genomic_DNA"/>
</dbReference>
<gene>
    <name evidence="1" type="ORF">pdam_00011145</name>
</gene>
<dbReference type="Proteomes" id="UP000275408">
    <property type="component" value="Unassembled WGS sequence"/>
</dbReference>
<proteinExistence type="predicted"/>
<evidence type="ECO:0000313" key="2">
    <source>
        <dbReference type="Proteomes" id="UP000275408"/>
    </source>
</evidence>
<dbReference type="AlphaFoldDB" id="A0A3M6UMK6"/>
<sequence>MVQGVLEFKTSASAPAMKRLLQCYDGSHWYETKGNTNKRVGVPSAALALSCFTQPHPFLGIYYHMGEYSALICCHKTTDESDMSSSAISTEAIHKKI</sequence>
<evidence type="ECO:0000313" key="1">
    <source>
        <dbReference type="EMBL" id="RMX54839.1"/>
    </source>
</evidence>
<comment type="caution">
    <text evidence="1">The sequence shown here is derived from an EMBL/GenBank/DDBJ whole genome shotgun (WGS) entry which is preliminary data.</text>
</comment>
<name>A0A3M6UMK6_POCDA</name>
<organism evidence="1 2">
    <name type="scientific">Pocillopora damicornis</name>
    <name type="common">Cauliflower coral</name>
    <name type="synonym">Millepora damicornis</name>
    <dbReference type="NCBI Taxonomy" id="46731"/>
    <lineage>
        <taxon>Eukaryota</taxon>
        <taxon>Metazoa</taxon>
        <taxon>Cnidaria</taxon>
        <taxon>Anthozoa</taxon>
        <taxon>Hexacorallia</taxon>
        <taxon>Scleractinia</taxon>
        <taxon>Astrocoeniina</taxon>
        <taxon>Pocilloporidae</taxon>
        <taxon>Pocillopora</taxon>
    </lineage>
</organism>
<keyword evidence="2" id="KW-1185">Reference proteome</keyword>
<accession>A0A3M6UMK6</accession>
<reference evidence="1 2" key="1">
    <citation type="journal article" date="2018" name="Sci. Rep.">
        <title>Comparative analysis of the Pocillopora damicornis genome highlights role of immune system in coral evolution.</title>
        <authorList>
            <person name="Cunning R."/>
            <person name="Bay R.A."/>
            <person name="Gillette P."/>
            <person name="Baker A.C."/>
            <person name="Traylor-Knowles N."/>
        </authorList>
    </citation>
    <scope>NUCLEOTIDE SEQUENCE [LARGE SCALE GENOMIC DNA]</scope>
    <source>
        <strain evidence="1">RSMAS</strain>
        <tissue evidence="1">Whole animal</tissue>
    </source>
</reference>
<protein>
    <submittedName>
        <fullName evidence="1">Uncharacterized protein</fullName>
    </submittedName>
</protein>